<accession>M1PY97</accession>
<dbReference type="EMBL" id="KC008572">
    <property type="protein sequence ID" value="AGF85757.1"/>
    <property type="molecule type" value="Genomic_DNA"/>
</dbReference>
<reference evidence="1 2" key="1">
    <citation type="submission" date="2012-10" db="EMBL/GenBank/DDBJ databases">
        <title>Complete genome sequence of Moumouvirus goulette.</title>
        <authorList>
            <person name="Fournous G."/>
            <person name="Bougalmi M."/>
            <person name="Colson P."/>
        </authorList>
    </citation>
    <scope>NUCLEOTIDE SEQUENCE [LARGE SCALE GENOMIC DNA]</scope>
</reference>
<gene>
    <name evidence="1" type="ORF">glt_00954</name>
</gene>
<proteinExistence type="predicted"/>
<organism evidence="1 2">
    <name type="scientific">Moumouvirus goulette</name>
    <dbReference type="NCBI Taxonomy" id="1247379"/>
    <lineage>
        <taxon>Viruses</taxon>
        <taxon>Varidnaviria</taxon>
        <taxon>Bamfordvirae</taxon>
        <taxon>Nucleocytoviricota</taxon>
        <taxon>Megaviricetes</taxon>
        <taxon>Imitervirales</taxon>
        <taxon>Mimiviridae</taxon>
        <taxon>Megamimivirinae</taxon>
        <taxon>Moumouvirus</taxon>
        <taxon>Moumouvirus goulettemassiliense</taxon>
    </lineage>
</organism>
<name>M1PY97_9VIRU</name>
<protein>
    <submittedName>
        <fullName evidence="1">Uncharacterized protein</fullName>
    </submittedName>
</protein>
<evidence type="ECO:0000313" key="1">
    <source>
        <dbReference type="EMBL" id="AGF85757.1"/>
    </source>
</evidence>
<keyword evidence="2" id="KW-1185">Reference proteome</keyword>
<sequence length="89" mass="10617">MPSKIIKDKPNKKNNEIFTISFKEFGINLNKKKIHQKIIQLTNAIKILQKIVNLIKNRPMTSHIYSVMHKIIKDMEILKKKLDFFKNRL</sequence>
<dbReference type="Proteomes" id="UP000241071">
    <property type="component" value="Segment"/>
</dbReference>
<evidence type="ECO:0000313" key="2">
    <source>
        <dbReference type="Proteomes" id="UP000241071"/>
    </source>
</evidence>